<evidence type="ECO:0000313" key="9">
    <source>
        <dbReference type="EMBL" id="AXE20291.1"/>
    </source>
</evidence>
<evidence type="ECO:0000259" key="8">
    <source>
        <dbReference type="Pfam" id="PF14322"/>
    </source>
</evidence>
<evidence type="ECO:0000256" key="4">
    <source>
        <dbReference type="ARBA" id="ARBA00023136"/>
    </source>
</evidence>
<reference evidence="9 10" key="1">
    <citation type="submission" date="2018-07" db="EMBL/GenBank/DDBJ databases">
        <title>Genome sequencing of Runella.</title>
        <authorList>
            <person name="Baek M.-G."/>
            <person name="Yi H."/>
        </authorList>
    </citation>
    <scope>NUCLEOTIDE SEQUENCE [LARGE SCALE GENOMIC DNA]</scope>
    <source>
        <strain evidence="9 10">HYN0085</strain>
    </source>
</reference>
<keyword evidence="5" id="KW-0998">Cell outer membrane</keyword>
<gene>
    <name evidence="9" type="ORF">DR864_22330</name>
</gene>
<dbReference type="Pfam" id="PF07980">
    <property type="entry name" value="SusD_RagB"/>
    <property type="match status" value="1"/>
</dbReference>
<dbReference type="OrthoDB" id="636214at2"/>
<feature type="domain" description="SusD-like N-terminal" evidence="8">
    <location>
        <begin position="21"/>
        <end position="226"/>
    </location>
</feature>
<sequence length="502" mass="55042">MKKSIIFSIALSLGAFSCSDDFLTVTPETALSSATFFKTETDFIQAVNSAYVPLRTLHNITSHLLSEQHSDNARYVRNVLFGATENQSNLADFNVPTANGITTNGNVLTAYRQNYLIIARANQVLALIDASTIPDATKKNVKGQALFLRALSYLEIARYFNRGPLQLTPVSVRSEAAAALGTGEQLYAQIIKDATEAIGLLPAKSAQEAGRATSGAARALLANVYMIQKKWADAETQLRAIVSSGEYSLMPNYADAFSNSTSNKNTRESVFEVQYLEGSQGLNGNFLYSMLPFPIAANELVTITGTSNPQPLSGEGNNIPTPDLIEAYETGDKRKEATIGTITLGGALHANKTFPYIKKYARPHALHNNHGMNWPIYRYSEVLLFLAEALIEQNKLADATPFLNQVRTRAGLANTTATTQAALRDAVYQERRVELAFESKRLHDLVRTGRLETVIKAYGDRVKADKFRYYFPAEGFVPSDAFTNITPYYGLPAAEADLSPNF</sequence>
<organism evidence="9 10">
    <name type="scientific">Runella rosea</name>
    <dbReference type="NCBI Taxonomy" id="2259595"/>
    <lineage>
        <taxon>Bacteria</taxon>
        <taxon>Pseudomonadati</taxon>
        <taxon>Bacteroidota</taxon>
        <taxon>Cytophagia</taxon>
        <taxon>Cytophagales</taxon>
        <taxon>Spirosomataceae</taxon>
        <taxon>Runella</taxon>
    </lineage>
</organism>
<evidence type="ECO:0000256" key="3">
    <source>
        <dbReference type="ARBA" id="ARBA00022729"/>
    </source>
</evidence>
<dbReference type="Proteomes" id="UP000251993">
    <property type="component" value="Chromosome"/>
</dbReference>
<dbReference type="InterPro" id="IPR033985">
    <property type="entry name" value="SusD-like_N"/>
</dbReference>
<feature type="signal peptide" evidence="6">
    <location>
        <begin position="1"/>
        <end position="17"/>
    </location>
</feature>
<evidence type="ECO:0000256" key="1">
    <source>
        <dbReference type="ARBA" id="ARBA00004442"/>
    </source>
</evidence>
<dbReference type="KEGG" id="run:DR864_22330"/>
<dbReference type="SUPFAM" id="SSF48452">
    <property type="entry name" value="TPR-like"/>
    <property type="match status" value="1"/>
</dbReference>
<keyword evidence="3 6" id="KW-0732">Signal</keyword>
<dbReference type="InterPro" id="IPR012944">
    <property type="entry name" value="SusD_RagB_dom"/>
</dbReference>
<dbReference type="PROSITE" id="PS51257">
    <property type="entry name" value="PROKAR_LIPOPROTEIN"/>
    <property type="match status" value="1"/>
</dbReference>
<accession>A0A344TNS0</accession>
<feature type="chain" id="PRO_5016748763" evidence="6">
    <location>
        <begin position="18"/>
        <end position="502"/>
    </location>
</feature>
<dbReference type="RefSeq" id="WP_114069054.1">
    <property type="nucleotide sequence ID" value="NZ_CP030850.1"/>
</dbReference>
<comment type="similarity">
    <text evidence="2">Belongs to the SusD family.</text>
</comment>
<evidence type="ECO:0000259" key="7">
    <source>
        <dbReference type="Pfam" id="PF07980"/>
    </source>
</evidence>
<keyword evidence="10" id="KW-1185">Reference proteome</keyword>
<dbReference type="Gene3D" id="1.25.40.390">
    <property type="match status" value="1"/>
</dbReference>
<name>A0A344TNS0_9BACT</name>
<feature type="domain" description="RagB/SusD" evidence="7">
    <location>
        <begin position="350"/>
        <end position="498"/>
    </location>
</feature>
<dbReference type="CDD" id="cd08977">
    <property type="entry name" value="SusD"/>
    <property type="match status" value="1"/>
</dbReference>
<protein>
    <submittedName>
        <fullName evidence="9">RagB/SusD family nutrient uptake outer membrane protein</fullName>
    </submittedName>
</protein>
<comment type="subcellular location">
    <subcellularLocation>
        <location evidence="1">Cell outer membrane</location>
    </subcellularLocation>
</comment>
<evidence type="ECO:0000256" key="5">
    <source>
        <dbReference type="ARBA" id="ARBA00023237"/>
    </source>
</evidence>
<dbReference type="AlphaFoldDB" id="A0A344TNS0"/>
<dbReference type="EMBL" id="CP030850">
    <property type="protein sequence ID" value="AXE20291.1"/>
    <property type="molecule type" value="Genomic_DNA"/>
</dbReference>
<evidence type="ECO:0000256" key="6">
    <source>
        <dbReference type="SAM" id="SignalP"/>
    </source>
</evidence>
<proteinExistence type="inferred from homology"/>
<evidence type="ECO:0000256" key="2">
    <source>
        <dbReference type="ARBA" id="ARBA00006275"/>
    </source>
</evidence>
<dbReference type="GO" id="GO:0009279">
    <property type="term" value="C:cell outer membrane"/>
    <property type="evidence" value="ECO:0007669"/>
    <property type="project" value="UniProtKB-SubCell"/>
</dbReference>
<keyword evidence="4" id="KW-0472">Membrane</keyword>
<dbReference type="InterPro" id="IPR011990">
    <property type="entry name" value="TPR-like_helical_dom_sf"/>
</dbReference>
<dbReference type="Pfam" id="PF14322">
    <property type="entry name" value="SusD-like_3"/>
    <property type="match status" value="1"/>
</dbReference>
<evidence type="ECO:0000313" key="10">
    <source>
        <dbReference type="Proteomes" id="UP000251993"/>
    </source>
</evidence>